<organism evidence="2 3">
    <name type="scientific">Dactylonectria macrodidyma</name>
    <dbReference type="NCBI Taxonomy" id="307937"/>
    <lineage>
        <taxon>Eukaryota</taxon>
        <taxon>Fungi</taxon>
        <taxon>Dikarya</taxon>
        <taxon>Ascomycota</taxon>
        <taxon>Pezizomycotina</taxon>
        <taxon>Sordariomycetes</taxon>
        <taxon>Hypocreomycetidae</taxon>
        <taxon>Hypocreales</taxon>
        <taxon>Nectriaceae</taxon>
        <taxon>Dactylonectria</taxon>
    </lineage>
</organism>
<evidence type="ECO:0000313" key="3">
    <source>
        <dbReference type="Proteomes" id="UP000738349"/>
    </source>
</evidence>
<proteinExistence type="predicted"/>
<reference evidence="2" key="1">
    <citation type="journal article" date="2021" name="Nat. Commun.">
        <title>Genetic determinants of endophytism in the Arabidopsis root mycobiome.</title>
        <authorList>
            <person name="Mesny F."/>
            <person name="Miyauchi S."/>
            <person name="Thiergart T."/>
            <person name="Pickel B."/>
            <person name="Atanasova L."/>
            <person name="Karlsson M."/>
            <person name="Huettel B."/>
            <person name="Barry K.W."/>
            <person name="Haridas S."/>
            <person name="Chen C."/>
            <person name="Bauer D."/>
            <person name="Andreopoulos W."/>
            <person name="Pangilinan J."/>
            <person name="LaButti K."/>
            <person name="Riley R."/>
            <person name="Lipzen A."/>
            <person name="Clum A."/>
            <person name="Drula E."/>
            <person name="Henrissat B."/>
            <person name="Kohler A."/>
            <person name="Grigoriev I.V."/>
            <person name="Martin F.M."/>
            <person name="Hacquard S."/>
        </authorList>
    </citation>
    <scope>NUCLEOTIDE SEQUENCE</scope>
    <source>
        <strain evidence="2">MPI-CAGE-AT-0147</strain>
    </source>
</reference>
<sequence>MRIFSILSGFALAAVVVAAPTAAPGANHITKLSIETGTDQYRLKLKSDSVDLDGKYLRVHSKVVGIYGNALEGNGVQVTLNRHINGDKNTTLWSLPTYPTGIVEHALGLVGRNGYLEFQDLTQPSGRATELSNEEVTYSWTDFTVGDPNKEGLRKLNYGANSSVPGWIALPIGRNEWKIKHYDGGIMVIQNYLHIKVMLEPLGHDYVTENDSTQ</sequence>
<name>A0A9P9ESZ2_9HYPO</name>
<evidence type="ECO:0000313" key="2">
    <source>
        <dbReference type="EMBL" id="KAH7143870.1"/>
    </source>
</evidence>
<accession>A0A9P9ESZ2</accession>
<dbReference type="EMBL" id="JAGMUV010000009">
    <property type="protein sequence ID" value="KAH7143870.1"/>
    <property type="molecule type" value="Genomic_DNA"/>
</dbReference>
<dbReference type="OrthoDB" id="5199481at2759"/>
<dbReference type="Proteomes" id="UP000738349">
    <property type="component" value="Unassembled WGS sequence"/>
</dbReference>
<comment type="caution">
    <text evidence="2">The sequence shown here is derived from an EMBL/GenBank/DDBJ whole genome shotgun (WGS) entry which is preliminary data.</text>
</comment>
<protein>
    <submittedName>
        <fullName evidence="2">Uncharacterized protein</fullName>
    </submittedName>
</protein>
<keyword evidence="3" id="KW-1185">Reference proteome</keyword>
<feature type="chain" id="PRO_5040326581" evidence="1">
    <location>
        <begin position="19"/>
        <end position="214"/>
    </location>
</feature>
<gene>
    <name evidence="2" type="ORF">EDB81DRAFT_796684</name>
</gene>
<feature type="signal peptide" evidence="1">
    <location>
        <begin position="1"/>
        <end position="18"/>
    </location>
</feature>
<keyword evidence="1" id="KW-0732">Signal</keyword>
<dbReference type="AlphaFoldDB" id="A0A9P9ESZ2"/>
<evidence type="ECO:0000256" key="1">
    <source>
        <dbReference type="SAM" id="SignalP"/>
    </source>
</evidence>